<protein>
    <submittedName>
        <fullName evidence="10">MucBP domain-containing protein</fullName>
    </submittedName>
</protein>
<dbReference type="Proteomes" id="UP001596283">
    <property type="component" value="Unassembled WGS sequence"/>
</dbReference>
<keyword evidence="11" id="KW-1185">Reference proteome</keyword>
<keyword evidence="7" id="KW-1133">Transmembrane helix</keyword>
<feature type="region of interest" description="Disordered" evidence="6">
    <location>
        <begin position="31"/>
        <end position="163"/>
    </location>
</feature>
<evidence type="ECO:0000256" key="4">
    <source>
        <dbReference type="ARBA" id="ARBA00022737"/>
    </source>
</evidence>
<evidence type="ECO:0000256" key="6">
    <source>
        <dbReference type="SAM" id="MobiDB-lite"/>
    </source>
</evidence>
<feature type="compositionally biased region" description="Low complexity" evidence="6">
    <location>
        <begin position="34"/>
        <end position="43"/>
    </location>
</feature>
<feature type="compositionally biased region" description="Low complexity" evidence="6">
    <location>
        <begin position="99"/>
        <end position="156"/>
    </location>
</feature>
<dbReference type="Pfam" id="PF06458">
    <property type="entry name" value="MucBP"/>
    <property type="match status" value="1"/>
</dbReference>
<feature type="domain" description="Gram-positive cocci surface proteins LPxTG" evidence="9">
    <location>
        <begin position="679"/>
        <end position="712"/>
    </location>
</feature>
<evidence type="ECO:0000256" key="5">
    <source>
        <dbReference type="ARBA" id="ARBA00023088"/>
    </source>
</evidence>
<evidence type="ECO:0000256" key="2">
    <source>
        <dbReference type="ARBA" id="ARBA00022525"/>
    </source>
</evidence>
<evidence type="ECO:0000313" key="11">
    <source>
        <dbReference type="Proteomes" id="UP001596283"/>
    </source>
</evidence>
<proteinExistence type="predicted"/>
<evidence type="ECO:0000256" key="3">
    <source>
        <dbReference type="ARBA" id="ARBA00022729"/>
    </source>
</evidence>
<dbReference type="NCBIfam" id="TIGR01167">
    <property type="entry name" value="LPXTG_anchor"/>
    <property type="match status" value="1"/>
</dbReference>
<evidence type="ECO:0000259" key="9">
    <source>
        <dbReference type="PROSITE" id="PS50847"/>
    </source>
</evidence>
<feature type="compositionally biased region" description="Low complexity" evidence="6">
    <location>
        <begin position="73"/>
        <end position="84"/>
    </location>
</feature>
<keyword evidence="7" id="KW-0812">Transmembrane</keyword>
<dbReference type="InterPro" id="IPR009459">
    <property type="entry name" value="MucBP_dom"/>
</dbReference>
<dbReference type="RefSeq" id="WP_125686800.1">
    <property type="nucleotide sequence ID" value="NZ_JBHSSI010000036.1"/>
</dbReference>
<feature type="signal peptide" evidence="8">
    <location>
        <begin position="1"/>
        <end position="29"/>
    </location>
</feature>
<comment type="caution">
    <text evidence="10">The sequence shown here is derived from an EMBL/GenBank/DDBJ whole genome shotgun (WGS) entry which is preliminary data.</text>
</comment>
<keyword evidence="3 8" id="KW-0732">Signal</keyword>
<organism evidence="10 11">
    <name type="scientific">Levilactobacillus fujinensis</name>
    <dbReference type="NCBI Taxonomy" id="2486024"/>
    <lineage>
        <taxon>Bacteria</taxon>
        <taxon>Bacillati</taxon>
        <taxon>Bacillota</taxon>
        <taxon>Bacilli</taxon>
        <taxon>Lactobacillales</taxon>
        <taxon>Lactobacillaceae</taxon>
        <taxon>Levilactobacillus</taxon>
    </lineage>
</organism>
<feature type="compositionally biased region" description="Pro residues" evidence="6">
    <location>
        <begin position="588"/>
        <end position="622"/>
    </location>
</feature>
<name>A0ABW1TFR0_9LACO</name>
<reference evidence="11" key="1">
    <citation type="journal article" date="2019" name="Int. J. Syst. Evol. Microbiol.">
        <title>The Global Catalogue of Microorganisms (GCM) 10K type strain sequencing project: providing services to taxonomists for standard genome sequencing and annotation.</title>
        <authorList>
            <consortium name="The Broad Institute Genomics Platform"/>
            <consortium name="The Broad Institute Genome Sequencing Center for Infectious Disease"/>
            <person name="Wu L."/>
            <person name="Ma J."/>
        </authorList>
    </citation>
    <scope>NUCLEOTIDE SEQUENCE [LARGE SCALE GENOMIC DNA]</scope>
    <source>
        <strain evidence="11">CCM 8908</strain>
    </source>
</reference>
<dbReference type="Gene3D" id="3.10.20.320">
    <property type="entry name" value="Putative peptidoglycan bound protein (lpxtg motif)"/>
    <property type="match status" value="1"/>
</dbReference>
<feature type="compositionally biased region" description="Polar residues" evidence="6">
    <location>
        <begin position="45"/>
        <end position="63"/>
    </location>
</feature>
<evidence type="ECO:0000313" key="10">
    <source>
        <dbReference type="EMBL" id="MFC6260666.1"/>
    </source>
</evidence>
<evidence type="ECO:0000256" key="7">
    <source>
        <dbReference type="SAM" id="Phobius"/>
    </source>
</evidence>
<keyword evidence="7" id="KW-0472">Membrane</keyword>
<keyword evidence="2" id="KW-0964">Secreted</keyword>
<keyword evidence="4" id="KW-0677">Repeat</keyword>
<feature type="transmembrane region" description="Helical" evidence="7">
    <location>
        <begin position="686"/>
        <end position="707"/>
    </location>
</feature>
<dbReference type="PROSITE" id="PS50847">
    <property type="entry name" value="GRAM_POS_ANCHORING"/>
    <property type="match status" value="1"/>
</dbReference>
<gene>
    <name evidence="10" type="ORF">ACFP1C_06840</name>
</gene>
<evidence type="ECO:0000256" key="1">
    <source>
        <dbReference type="ARBA" id="ARBA00022512"/>
    </source>
</evidence>
<keyword evidence="5" id="KW-0572">Peptidoglycan-anchor</keyword>
<sequence>MTHDLMRAPLVLAIIAGGFLAGGETLAHADDQPAATTTTQKQKSVALTDQSSVTLTPTQTSDTMPAEADASDTDTTTDATSESTVQPVETPPTTDSSVEAPTSENTTSEATTESPAPIEKPATPTETTKPTEAIKPIEASATTQAPKEKTPTAPTTSEKDTTVAWKTTKAAPTGLAKTAATVAPQTDPADSELVTIADPALEKAVRKGFSLKDDEPLTYGVIRRYGTNGFDSQVPLRVSVSNGESVTTFAGIDALKYLPQKKSIVFLVTIADDQNIAANIDFSPLAELRFQELAITSNYLGKMSDEALLAITQIDSSQMQSIGLSGSGSLYLKNKNGMTNRQLALLAPWLTAIMNNGHGDYGFNHLTITNNCLTDFSSLSGITEKDAWITALGQSYDNDDPINVVIGQPATFKATESLGFLGEPLEFTAPYSYNANEDGKYAPITYLGDGQLQIDTPFIYENDPANDWITYGPYGFVYAGGPKDKYVNVFYDNNVELQYDVRIFRKVNWLAHPQLTIKLMTTDGKELDTVTRDGKLIGDAFDVSDLTTQKGYTFVADKSDELTGTYGQDPQTLTLTFKKTPVIVDPGPGNPGDPNPEPGPGPVDPEIPGEPGPVDPEIPGEPGPGVVTPGVVTPGGGADIINPGGTGSQGGNTQGSGSAALMPTATHRLASQQAQQSSLPQTNESASGWLAALGTACLALLGGLGLARFKRH</sequence>
<feature type="region of interest" description="Disordered" evidence="6">
    <location>
        <begin position="579"/>
        <end position="623"/>
    </location>
</feature>
<dbReference type="InterPro" id="IPR019931">
    <property type="entry name" value="LPXTG_anchor"/>
</dbReference>
<accession>A0ABW1TFR0</accession>
<feature type="chain" id="PRO_5046714379" evidence="8">
    <location>
        <begin position="30"/>
        <end position="712"/>
    </location>
</feature>
<dbReference type="EMBL" id="JBHSSI010000036">
    <property type="protein sequence ID" value="MFC6260666.1"/>
    <property type="molecule type" value="Genomic_DNA"/>
</dbReference>
<keyword evidence="1" id="KW-0134">Cell wall</keyword>
<evidence type="ECO:0000256" key="8">
    <source>
        <dbReference type="SAM" id="SignalP"/>
    </source>
</evidence>
<feature type="compositionally biased region" description="Polar residues" evidence="6">
    <location>
        <begin position="85"/>
        <end position="97"/>
    </location>
</feature>